<evidence type="ECO:0000313" key="1">
    <source>
        <dbReference type="EMBL" id="KAL3874934.1"/>
    </source>
</evidence>
<protein>
    <submittedName>
        <fullName evidence="1">Uncharacterized protein</fullName>
    </submittedName>
</protein>
<dbReference type="AlphaFoldDB" id="A0ABD3WLU4"/>
<accession>A0ABD3WLU4</accession>
<dbReference type="EMBL" id="JBJQND010000006">
    <property type="protein sequence ID" value="KAL3874934.1"/>
    <property type="molecule type" value="Genomic_DNA"/>
</dbReference>
<organism evidence="1 2">
    <name type="scientific">Sinanodonta woodiana</name>
    <name type="common">Chinese pond mussel</name>
    <name type="synonym">Anodonta woodiana</name>
    <dbReference type="NCBI Taxonomy" id="1069815"/>
    <lineage>
        <taxon>Eukaryota</taxon>
        <taxon>Metazoa</taxon>
        <taxon>Spiralia</taxon>
        <taxon>Lophotrochozoa</taxon>
        <taxon>Mollusca</taxon>
        <taxon>Bivalvia</taxon>
        <taxon>Autobranchia</taxon>
        <taxon>Heteroconchia</taxon>
        <taxon>Palaeoheterodonta</taxon>
        <taxon>Unionida</taxon>
        <taxon>Unionoidea</taxon>
        <taxon>Unionidae</taxon>
        <taxon>Unioninae</taxon>
        <taxon>Sinanodonta</taxon>
    </lineage>
</organism>
<keyword evidence="2" id="KW-1185">Reference proteome</keyword>
<reference evidence="1 2" key="1">
    <citation type="submission" date="2024-11" db="EMBL/GenBank/DDBJ databases">
        <title>Chromosome-level genome assembly of the freshwater bivalve Anodonta woodiana.</title>
        <authorList>
            <person name="Chen X."/>
        </authorList>
    </citation>
    <scope>NUCLEOTIDE SEQUENCE [LARGE SCALE GENOMIC DNA]</scope>
    <source>
        <strain evidence="1">MN2024</strain>
        <tissue evidence="1">Gills</tissue>
    </source>
</reference>
<gene>
    <name evidence="1" type="ORF">ACJMK2_037886</name>
</gene>
<name>A0ABD3WLU4_SINWO</name>
<evidence type="ECO:0000313" key="2">
    <source>
        <dbReference type="Proteomes" id="UP001634394"/>
    </source>
</evidence>
<sequence length="113" mass="13083">MVRSILLGAKPIQSVEHYIQQLLPLYDKMVYHWDMAKKPWMVIDTRLEAVAAAITAKNYRQALIIIQEAEKLIAQRTKTEEEPDKEIEVYQAKLLRLRGKVGTINSTLNTYKV</sequence>
<proteinExistence type="predicted"/>
<dbReference type="Proteomes" id="UP001634394">
    <property type="component" value="Unassembled WGS sequence"/>
</dbReference>
<comment type="caution">
    <text evidence="1">The sequence shown here is derived from an EMBL/GenBank/DDBJ whole genome shotgun (WGS) entry which is preliminary data.</text>
</comment>